<reference evidence="1 2" key="1">
    <citation type="journal article" date="2013" name="ISME J.">
        <title>Metabolic model for the filamentous 'Candidatus Microthrix parvicella' based on genomic and metagenomic analyses.</title>
        <authorList>
            <person name="Jon McIlroy S."/>
            <person name="Kristiansen R."/>
            <person name="Albertsen M."/>
            <person name="Michael Karst S."/>
            <person name="Rossetti S."/>
            <person name="Lund Nielsen J."/>
            <person name="Tandoi V."/>
            <person name="James Seviour R."/>
            <person name="Nielsen P.H."/>
        </authorList>
    </citation>
    <scope>NUCLEOTIDE SEQUENCE [LARGE SCALE GENOMIC DNA]</scope>
    <source>
        <strain evidence="1 2">RN1</strain>
    </source>
</reference>
<dbReference type="STRING" id="1229780.BN381_100199"/>
<proteinExistence type="predicted"/>
<organism evidence="1 2">
    <name type="scientific">Candidatus Neomicrothrix parvicella RN1</name>
    <dbReference type="NCBI Taxonomy" id="1229780"/>
    <lineage>
        <taxon>Bacteria</taxon>
        <taxon>Bacillati</taxon>
        <taxon>Actinomycetota</taxon>
        <taxon>Acidimicrobiia</taxon>
        <taxon>Acidimicrobiales</taxon>
        <taxon>Microthrixaceae</taxon>
        <taxon>Candidatus Neomicrothrix</taxon>
    </lineage>
</organism>
<protein>
    <submittedName>
        <fullName evidence="1">Uncharacterized protein</fullName>
    </submittedName>
</protein>
<evidence type="ECO:0000313" key="2">
    <source>
        <dbReference type="Proteomes" id="UP000018291"/>
    </source>
</evidence>
<accession>R4Z155</accession>
<gene>
    <name evidence="1" type="ORF">BN381_100199</name>
</gene>
<dbReference type="AlphaFoldDB" id="R4Z155"/>
<dbReference type="EMBL" id="CANL01000002">
    <property type="protein sequence ID" value="CCM62312.1"/>
    <property type="molecule type" value="Genomic_DNA"/>
</dbReference>
<dbReference type="Proteomes" id="UP000018291">
    <property type="component" value="Unassembled WGS sequence"/>
</dbReference>
<sequence length="87" mass="9446">MVTRAVSRSIRGLGSTTARATWATTTKASPQTRSTMLTLARRTDSAHVPTISTATAIAQLNTTEPMRFRPFGSIDLLSLAAARRYHL</sequence>
<evidence type="ECO:0000313" key="1">
    <source>
        <dbReference type="EMBL" id="CCM62312.1"/>
    </source>
</evidence>
<comment type="caution">
    <text evidence="1">The sequence shown here is derived from an EMBL/GenBank/DDBJ whole genome shotgun (WGS) entry which is preliminary data.</text>
</comment>
<keyword evidence="2" id="KW-1185">Reference proteome</keyword>
<name>R4Z155_9ACTN</name>
<dbReference type="HOGENOM" id="CLU_2477606_0_0_11"/>